<dbReference type="Gene3D" id="3.40.50.300">
    <property type="entry name" value="P-loop containing nucleotide triphosphate hydrolases"/>
    <property type="match status" value="1"/>
</dbReference>
<evidence type="ECO:0000256" key="2">
    <source>
        <dbReference type="ARBA" id="ARBA00022741"/>
    </source>
</evidence>
<dbReference type="GO" id="GO:0055085">
    <property type="term" value="P:transmembrane transport"/>
    <property type="evidence" value="ECO:0007669"/>
    <property type="project" value="UniProtKB-ARBA"/>
</dbReference>
<dbReference type="PROSITE" id="PS00211">
    <property type="entry name" value="ABC_TRANSPORTER_1"/>
    <property type="match status" value="1"/>
</dbReference>
<evidence type="ECO:0000256" key="1">
    <source>
        <dbReference type="ARBA" id="ARBA00022448"/>
    </source>
</evidence>
<evidence type="ECO:0000313" key="5">
    <source>
        <dbReference type="EMBL" id="CAB4770855.1"/>
    </source>
</evidence>
<evidence type="ECO:0000256" key="3">
    <source>
        <dbReference type="ARBA" id="ARBA00022840"/>
    </source>
</evidence>
<dbReference type="PROSITE" id="PS50893">
    <property type="entry name" value="ABC_TRANSPORTER_2"/>
    <property type="match status" value="1"/>
</dbReference>
<dbReference type="InterPro" id="IPR003593">
    <property type="entry name" value="AAA+_ATPase"/>
</dbReference>
<dbReference type="EMBL" id="CAEZZM010000169">
    <property type="protein sequence ID" value="CAB4770855.1"/>
    <property type="molecule type" value="Genomic_DNA"/>
</dbReference>
<dbReference type="GO" id="GO:0016887">
    <property type="term" value="F:ATP hydrolysis activity"/>
    <property type="evidence" value="ECO:0007669"/>
    <property type="project" value="InterPro"/>
</dbReference>
<accession>A0A6J6VIY1</accession>
<dbReference type="Pfam" id="PF00005">
    <property type="entry name" value="ABC_tran"/>
    <property type="match status" value="1"/>
</dbReference>
<gene>
    <name evidence="5" type="ORF">UFOPK2872_01146</name>
</gene>
<sequence length="260" mass="28640">MNNVILSAQQVSKTFHRGWLSTSRNAKGVEALAGVSLDITRGEHLGILGQSGSGKTTLARVLLNLETPTSGVVEFEGKPLSKESNKQSRRTVQAVFQDPASSFNPRMRVADIIREPLRALEIDGDHDSRIDELLVQVDLRPQLRDRYAHQLSGGQRQRVALARALAPKPQLLIADEPFSALDVLTRDEIVSLLKRLASENNLTLVVISHDLSVVAQLCDHVAVMKDGVIVENGTVREVFSTPRNPFTVELLQAVQYLLND</sequence>
<feature type="domain" description="ABC transporter" evidence="4">
    <location>
        <begin position="6"/>
        <end position="251"/>
    </location>
</feature>
<dbReference type="PANTHER" id="PTHR43776">
    <property type="entry name" value="TRANSPORT ATP-BINDING PROTEIN"/>
    <property type="match status" value="1"/>
</dbReference>
<reference evidence="5" key="1">
    <citation type="submission" date="2020-05" db="EMBL/GenBank/DDBJ databases">
        <authorList>
            <person name="Chiriac C."/>
            <person name="Salcher M."/>
            <person name="Ghai R."/>
            <person name="Kavagutti S V."/>
        </authorList>
    </citation>
    <scope>NUCLEOTIDE SEQUENCE</scope>
</reference>
<keyword evidence="3" id="KW-0067">ATP-binding</keyword>
<evidence type="ECO:0000259" key="4">
    <source>
        <dbReference type="PROSITE" id="PS50893"/>
    </source>
</evidence>
<name>A0A6J6VIY1_9ZZZZ</name>
<organism evidence="5">
    <name type="scientific">freshwater metagenome</name>
    <dbReference type="NCBI Taxonomy" id="449393"/>
    <lineage>
        <taxon>unclassified sequences</taxon>
        <taxon>metagenomes</taxon>
        <taxon>ecological metagenomes</taxon>
    </lineage>
</organism>
<dbReference type="SUPFAM" id="SSF52540">
    <property type="entry name" value="P-loop containing nucleoside triphosphate hydrolases"/>
    <property type="match status" value="1"/>
</dbReference>
<dbReference type="CDD" id="cd03257">
    <property type="entry name" value="ABC_NikE_OppD_transporters"/>
    <property type="match status" value="1"/>
</dbReference>
<dbReference type="InterPro" id="IPR003439">
    <property type="entry name" value="ABC_transporter-like_ATP-bd"/>
</dbReference>
<dbReference type="InterPro" id="IPR050319">
    <property type="entry name" value="ABC_transp_ATP-bind"/>
</dbReference>
<keyword evidence="1" id="KW-0813">Transport</keyword>
<dbReference type="SMART" id="SM00382">
    <property type="entry name" value="AAA"/>
    <property type="match status" value="1"/>
</dbReference>
<proteinExistence type="predicted"/>
<dbReference type="GO" id="GO:0005524">
    <property type="term" value="F:ATP binding"/>
    <property type="evidence" value="ECO:0007669"/>
    <property type="project" value="UniProtKB-KW"/>
</dbReference>
<dbReference type="InterPro" id="IPR017871">
    <property type="entry name" value="ABC_transporter-like_CS"/>
</dbReference>
<protein>
    <submittedName>
        <fullName evidence="5">Unannotated protein</fullName>
    </submittedName>
</protein>
<keyword evidence="2" id="KW-0547">Nucleotide-binding</keyword>
<dbReference type="AlphaFoldDB" id="A0A6J6VIY1"/>
<dbReference type="InterPro" id="IPR027417">
    <property type="entry name" value="P-loop_NTPase"/>
</dbReference>